<dbReference type="AlphaFoldDB" id="A0A0F3NMC1"/>
<comment type="caution">
    <text evidence="1">The sequence shown here is derived from an EMBL/GenBank/DDBJ whole genome shotgun (WGS) entry which is preliminary data.</text>
</comment>
<reference evidence="1 2" key="1">
    <citation type="submission" date="2015-02" db="EMBL/GenBank/DDBJ databases">
        <title>Genome Sequencing of Rickettsiales.</title>
        <authorList>
            <person name="Daugherty S.C."/>
            <person name="Su Q."/>
            <person name="Abolude K."/>
            <person name="Beier-Sexton M."/>
            <person name="Carlyon J.A."/>
            <person name="Carter R."/>
            <person name="Day N.P."/>
            <person name="Dumler S.J."/>
            <person name="Dyachenko V."/>
            <person name="Godinez A."/>
            <person name="Kurtti T.J."/>
            <person name="Lichay M."/>
            <person name="Mullins K.E."/>
            <person name="Ott S."/>
            <person name="Pappas-Brown V."/>
            <person name="Paris D.H."/>
            <person name="Patel P."/>
            <person name="Richards A.L."/>
            <person name="Sadzewicz L."/>
            <person name="Sears K."/>
            <person name="Seidman D."/>
            <person name="Sengamalay N."/>
            <person name="Stenos J."/>
            <person name="Tallon L.J."/>
            <person name="Vincent G."/>
            <person name="Fraser C.M."/>
            <person name="Munderloh U."/>
            <person name="Dunning-Hotopp J.C."/>
        </authorList>
    </citation>
    <scope>NUCLEOTIDE SEQUENCE [LARGE SCALE GENOMIC DNA]</scope>
    <source>
        <strain evidence="1 2">RAC413</strain>
    </source>
</reference>
<dbReference type="STRING" id="1359163.NLO413_0220"/>
<accession>A0A0F3NMC1</accession>
<evidence type="ECO:0000313" key="2">
    <source>
        <dbReference type="Proteomes" id="UP000033562"/>
    </source>
</evidence>
<keyword evidence="2" id="KW-1185">Reference proteome</keyword>
<protein>
    <recommendedName>
        <fullName evidence="3">DUF3168 domain-containing protein</fullName>
    </recommendedName>
</protein>
<evidence type="ECO:0008006" key="3">
    <source>
        <dbReference type="Google" id="ProtNLM"/>
    </source>
</evidence>
<name>A0A0F3NMC1_9RICK</name>
<sequence length="126" mass="14789">MILINEAYQLILNLLKSDKNISSIVTEVYAQLPKKSSLPCICLHVNSCKMVNTFSNVALEVYLTCNVYSYSIDDTFIIIDYIKRLLDGYIFNKFSMMYRLIFKRYHNTYHNDSTLYSSIEFLLLIQ</sequence>
<proteinExistence type="predicted"/>
<organism evidence="1 2">
    <name type="scientific">Candidatus Neoehrlichia procyonis str. RAC413</name>
    <dbReference type="NCBI Taxonomy" id="1359163"/>
    <lineage>
        <taxon>Bacteria</taxon>
        <taxon>Pseudomonadati</taxon>
        <taxon>Pseudomonadota</taxon>
        <taxon>Alphaproteobacteria</taxon>
        <taxon>Rickettsiales</taxon>
        <taxon>Anaplasmataceae</taxon>
        <taxon>Candidatus Neoehrlichia</taxon>
    </lineage>
</organism>
<dbReference type="Proteomes" id="UP000033562">
    <property type="component" value="Unassembled WGS sequence"/>
</dbReference>
<dbReference type="EMBL" id="LANX01000001">
    <property type="protein sequence ID" value="KJV68852.1"/>
    <property type="molecule type" value="Genomic_DNA"/>
</dbReference>
<evidence type="ECO:0000313" key="1">
    <source>
        <dbReference type="EMBL" id="KJV68852.1"/>
    </source>
</evidence>
<gene>
    <name evidence="1" type="ORF">NLO413_0220</name>
</gene>
<dbReference type="RefSeq" id="WP_045808691.1">
    <property type="nucleotide sequence ID" value="NZ_LANX01000001.1"/>
</dbReference>